<dbReference type="Proteomes" id="UP000654482">
    <property type="component" value="Unassembled WGS sequence"/>
</dbReference>
<protein>
    <submittedName>
        <fullName evidence="3">Filamentous hemagglutinin N-terminal domain-containing protein</fullName>
    </submittedName>
</protein>
<dbReference type="Gene3D" id="2.160.20.10">
    <property type="entry name" value="Single-stranded right-handed beta-helix, Pectin lyase-like"/>
    <property type="match status" value="2"/>
</dbReference>
<dbReference type="InterPro" id="IPR012334">
    <property type="entry name" value="Pectin_lyas_fold"/>
</dbReference>
<name>A0A8J7ISX0_9CYAN</name>
<dbReference type="InterPro" id="IPR011050">
    <property type="entry name" value="Pectin_lyase_fold/virulence"/>
</dbReference>
<sequence length="954" mass="96749">MRFLLFILTLFPIYYLKILGSTVNAQVVPDGTLRNNSTVNFAGAQWNITGGETLGNNLFHSFSTFNVGTGETAFFNNAATLQNIIARVTGGTSSTIDGLIRANGGANLFLINPSGIIFGANAQLNIGGSFFASTADSVVFSDGSSFSATNPQAPPLLAVNVPMGLQMGTNPGNITVNAQNLQVLPGRTLGFIGGNLQLNNAQVRASQGRIELGSVGANSLVRLTPNNANIAASYEGVSNFEDIQLSNTTVDASGLGGGTIQVQGRHIAIGNSSQVLTRTLGSQAGGELTLRGNESVTIASTDLLNPTIVANDTVGSGAGGNLTIETGQFMLQGTAFLSSSTLGSGNGGNLTIRASERAILTGVGFPLLEQFLAGALSGQLRPTDRIGGLFAVTSGSGAGGDINIETGSLAFQNGSMAATATFGDASSGNLNIRATHAVEIVGSALVSPTTLGVQGSAGNMSINASQVTIRDGSTVSSATLGEGRGGDIEIIASDFVDISSTPSGALLPTGITNNSIFGTGAGGDVRVATGRLRIREGGTILTNSGAVIATGVIPFGGPGGDIEIDATELVEITGSVIGDVAGQPGGALTSGPGTTTFTSSPAGDLTIRTRRLIMADGASATSATLSSGNAGNITVEASESVELIGTSSLDGLPTSLVTSSGRSDLSMLTATGNGGNITLKTGALVVRDGATIDVRSLGVGDAGTLDISANSIFLDRGSSLNASTVSGAGGNILLDANLILLRRGSNITTDAGDTDGGNIIINAGNLVAVLTEDSDISANSRNSRGGNVTINVSGGIFGLRFREEDTPFSDITATGRDSSQSGTVTINTLEINPAEGLEQLAQDIADPSNQIATGCAAYAQSRLTVTGRGGVPDNPTVTLRGQTVWRDMQEFSSDATNPQTSVLPQEIETTRPLVEATNWRVNEAGNIELIAVSPQESSLVKTLNCQDTFISERS</sequence>
<accession>A0A8J7ISX0</accession>
<dbReference type="InterPro" id="IPR008638">
    <property type="entry name" value="FhaB/CdiA-like_TPS"/>
</dbReference>
<feature type="region of interest" description="Disordered" evidence="1">
    <location>
        <begin position="583"/>
        <end position="602"/>
    </location>
</feature>
<evidence type="ECO:0000313" key="4">
    <source>
        <dbReference type="Proteomes" id="UP000654482"/>
    </source>
</evidence>
<dbReference type="AlphaFoldDB" id="A0A8J7ISX0"/>
<evidence type="ECO:0000259" key="2">
    <source>
        <dbReference type="SMART" id="SM00912"/>
    </source>
</evidence>
<reference evidence="3" key="1">
    <citation type="submission" date="2020-10" db="EMBL/GenBank/DDBJ databases">
        <authorList>
            <person name="Castelo-Branco R."/>
            <person name="Eusebio N."/>
            <person name="Adriana R."/>
            <person name="Vieira A."/>
            <person name="Brugerolle De Fraissinette N."/>
            <person name="Rezende De Castro R."/>
            <person name="Schneider M.P."/>
            <person name="Vasconcelos V."/>
            <person name="Leao P.N."/>
        </authorList>
    </citation>
    <scope>NUCLEOTIDE SEQUENCE</scope>
    <source>
        <strain evidence="3">LEGE 07157</strain>
    </source>
</reference>
<proteinExistence type="predicted"/>
<comment type="caution">
    <text evidence="3">The sequence shown here is derived from an EMBL/GenBank/DDBJ whole genome shotgun (WGS) entry which is preliminary data.</text>
</comment>
<dbReference type="RefSeq" id="WP_194029554.1">
    <property type="nucleotide sequence ID" value="NZ_JADEWZ010000014.1"/>
</dbReference>
<feature type="compositionally biased region" description="Low complexity" evidence="1">
    <location>
        <begin position="589"/>
        <end position="601"/>
    </location>
</feature>
<dbReference type="Pfam" id="PF05860">
    <property type="entry name" value="TPS"/>
    <property type="match status" value="1"/>
</dbReference>
<dbReference type="EMBL" id="JADEWZ010000014">
    <property type="protein sequence ID" value="MBE9116462.1"/>
    <property type="molecule type" value="Genomic_DNA"/>
</dbReference>
<gene>
    <name evidence="3" type="ORF">IQ249_11180</name>
</gene>
<evidence type="ECO:0000313" key="3">
    <source>
        <dbReference type="EMBL" id="MBE9116462.1"/>
    </source>
</evidence>
<organism evidence="3 4">
    <name type="scientific">Lusitaniella coriacea LEGE 07157</name>
    <dbReference type="NCBI Taxonomy" id="945747"/>
    <lineage>
        <taxon>Bacteria</taxon>
        <taxon>Bacillati</taxon>
        <taxon>Cyanobacteriota</taxon>
        <taxon>Cyanophyceae</taxon>
        <taxon>Spirulinales</taxon>
        <taxon>Lusitaniellaceae</taxon>
        <taxon>Lusitaniella</taxon>
    </lineage>
</organism>
<dbReference type="SMART" id="SM00912">
    <property type="entry name" value="Haemagg_act"/>
    <property type="match status" value="1"/>
</dbReference>
<dbReference type="NCBIfam" id="TIGR01901">
    <property type="entry name" value="adhes_NPXG"/>
    <property type="match status" value="1"/>
</dbReference>
<dbReference type="SUPFAM" id="SSF51126">
    <property type="entry name" value="Pectin lyase-like"/>
    <property type="match status" value="3"/>
</dbReference>
<feature type="domain" description="Filamentous haemagglutinin FhaB/tRNA nuclease CdiA-like TPS" evidence="2">
    <location>
        <begin position="28"/>
        <end position="141"/>
    </location>
</feature>
<evidence type="ECO:0000256" key="1">
    <source>
        <dbReference type="SAM" id="MobiDB-lite"/>
    </source>
</evidence>
<keyword evidence="4" id="KW-1185">Reference proteome</keyword>